<reference evidence="6" key="1">
    <citation type="journal article" date="2017" name="Genome Biol.">
        <title>Comparative genomics reveals high biological diversity and specific adaptations in the industrially and medically important fungal genus Aspergillus.</title>
        <authorList>
            <person name="de Vries R.P."/>
            <person name="Riley R."/>
            <person name="Wiebenga A."/>
            <person name="Aguilar-Osorio G."/>
            <person name="Amillis S."/>
            <person name="Uchima C.A."/>
            <person name="Anderluh G."/>
            <person name="Asadollahi M."/>
            <person name="Askin M."/>
            <person name="Barry K."/>
            <person name="Battaglia E."/>
            <person name="Bayram O."/>
            <person name="Benocci T."/>
            <person name="Braus-Stromeyer S.A."/>
            <person name="Caldana C."/>
            <person name="Canovas D."/>
            <person name="Cerqueira G.C."/>
            <person name="Chen F."/>
            <person name="Chen W."/>
            <person name="Choi C."/>
            <person name="Clum A."/>
            <person name="Dos Santos R.A."/>
            <person name="Damasio A.R."/>
            <person name="Diallinas G."/>
            <person name="Emri T."/>
            <person name="Fekete E."/>
            <person name="Flipphi M."/>
            <person name="Freyberg S."/>
            <person name="Gallo A."/>
            <person name="Gournas C."/>
            <person name="Habgood R."/>
            <person name="Hainaut M."/>
            <person name="Harispe M.L."/>
            <person name="Henrissat B."/>
            <person name="Hilden K.S."/>
            <person name="Hope R."/>
            <person name="Hossain A."/>
            <person name="Karabika E."/>
            <person name="Karaffa L."/>
            <person name="Karanyi Z."/>
            <person name="Krasevec N."/>
            <person name="Kuo A."/>
            <person name="Kusch H."/>
            <person name="LaButti K."/>
            <person name="Lagendijk E.L."/>
            <person name="Lapidus A."/>
            <person name="Levasseur A."/>
            <person name="Lindquist E."/>
            <person name="Lipzen A."/>
            <person name="Logrieco A.F."/>
            <person name="MacCabe A."/>
            <person name="Maekelae M.R."/>
            <person name="Malavazi I."/>
            <person name="Melin P."/>
            <person name="Meyer V."/>
            <person name="Mielnichuk N."/>
            <person name="Miskei M."/>
            <person name="Molnar A.P."/>
            <person name="Mule G."/>
            <person name="Ngan C.Y."/>
            <person name="Orejas M."/>
            <person name="Orosz E."/>
            <person name="Ouedraogo J.P."/>
            <person name="Overkamp K.M."/>
            <person name="Park H.-S."/>
            <person name="Perrone G."/>
            <person name="Piumi F."/>
            <person name="Punt P.J."/>
            <person name="Ram A.F."/>
            <person name="Ramon A."/>
            <person name="Rauscher S."/>
            <person name="Record E."/>
            <person name="Riano-Pachon D.M."/>
            <person name="Robert V."/>
            <person name="Roehrig J."/>
            <person name="Ruller R."/>
            <person name="Salamov A."/>
            <person name="Salih N.S."/>
            <person name="Samson R.A."/>
            <person name="Sandor E."/>
            <person name="Sanguinetti M."/>
            <person name="Schuetze T."/>
            <person name="Sepcic K."/>
            <person name="Shelest E."/>
            <person name="Sherlock G."/>
            <person name="Sophianopoulou V."/>
            <person name="Squina F.M."/>
            <person name="Sun H."/>
            <person name="Susca A."/>
            <person name="Todd R.B."/>
            <person name="Tsang A."/>
            <person name="Unkles S.E."/>
            <person name="van de Wiele N."/>
            <person name="van Rossen-Uffink D."/>
            <person name="Oliveira J.V."/>
            <person name="Vesth T.C."/>
            <person name="Visser J."/>
            <person name="Yu J.-H."/>
            <person name="Zhou M."/>
            <person name="Andersen M.R."/>
            <person name="Archer D.B."/>
            <person name="Baker S.E."/>
            <person name="Benoit I."/>
            <person name="Brakhage A.A."/>
            <person name="Braus G.H."/>
            <person name="Fischer R."/>
            <person name="Frisvad J.C."/>
            <person name="Goldman G.H."/>
            <person name="Houbraken J."/>
            <person name="Oakley B."/>
            <person name="Pocsi I."/>
            <person name="Scazzocchio C."/>
            <person name="Seiboth B."/>
            <person name="vanKuyk P.A."/>
            <person name="Wortman J."/>
            <person name="Dyer P.S."/>
            <person name="Grigoriev I.V."/>
        </authorList>
    </citation>
    <scope>NUCLEOTIDE SEQUENCE [LARGE SCALE GENOMIC DNA]</scope>
    <source>
        <strain evidence="6">DTO 134E9</strain>
    </source>
</reference>
<accession>A0A1L9RLH1</accession>
<evidence type="ECO:0000313" key="6">
    <source>
        <dbReference type="Proteomes" id="UP000184383"/>
    </source>
</evidence>
<dbReference type="Gene3D" id="3.40.50.720">
    <property type="entry name" value="NAD(P)-binding Rossmann-like Domain"/>
    <property type="match status" value="1"/>
</dbReference>
<dbReference type="PANTHER" id="PTHR43639:SF1">
    <property type="entry name" value="SHORT-CHAIN DEHYDROGENASE_REDUCTASE FAMILY PROTEIN"/>
    <property type="match status" value="1"/>
</dbReference>
<gene>
    <name evidence="5" type="ORF">ASPWEDRAFT_28308</name>
</gene>
<evidence type="ECO:0000256" key="1">
    <source>
        <dbReference type="ARBA" id="ARBA00006484"/>
    </source>
</evidence>
<dbReference type="PANTHER" id="PTHR43639">
    <property type="entry name" value="OXIDOREDUCTASE, SHORT-CHAIN DEHYDROGENASE/REDUCTASE FAMILY (AFU_ORTHOLOGUE AFUA_5G02870)"/>
    <property type="match status" value="1"/>
</dbReference>
<dbReference type="STRING" id="1073089.A0A1L9RLH1"/>
<sequence>MGIPSHLPDTRANLFGKTAIVTGGSRGIGAGIALELANRGAKVVIIYTSSKSEDTANSLIKRINTLGNGAAAMKIKADLCEASAPRHIVQEALPFVNGKIDIVVNNAGVNCMKSITEITPEVYASVFDLHVRAPILMMTEVLPYLRSPGRIVNMSSIAGRGIFQELSLYCSSKAALEGLTRAWATELGPKGHTVNAVSPGLIQTDMLSGLAEDYFDAAKAQTPMGNRIGTVDDVAQIVAWLASEESRWVTGQVLSASGGCAMY</sequence>
<dbReference type="PRINTS" id="PR00080">
    <property type="entry name" value="SDRFAMILY"/>
</dbReference>
<dbReference type="PRINTS" id="PR00081">
    <property type="entry name" value="GDHRDH"/>
</dbReference>
<dbReference type="RefSeq" id="XP_040689364.1">
    <property type="nucleotide sequence ID" value="XM_040833121.1"/>
</dbReference>
<organism evidence="5 6">
    <name type="scientific">Aspergillus wentii DTO 134E9</name>
    <dbReference type="NCBI Taxonomy" id="1073089"/>
    <lineage>
        <taxon>Eukaryota</taxon>
        <taxon>Fungi</taxon>
        <taxon>Dikarya</taxon>
        <taxon>Ascomycota</taxon>
        <taxon>Pezizomycotina</taxon>
        <taxon>Eurotiomycetes</taxon>
        <taxon>Eurotiomycetidae</taxon>
        <taxon>Eurotiales</taxon>
        <taxon>Aspergillaceae</taxon>
        <taxon>Aspergillus</taxon>
        <taxon>Aspergillus subgen. Cremei</taxon>
    </lineage>
</organism>
<dbReference type="PROSITE" id="PS00061">
    <property type="entry name" value="ADH_SHORT"/>
    <property type="match status" value="1"/>
</dbReference>
<dbReference type="GO" id="GO:0044550">
    <property type="term" value="P:secondary metabolite biosynthetic process"/>
    <property type="evidence" value="ECO:0007669"/>
    <property type="project" value="UniProtKB-ARBA"/>
</dbReference>
<dbReference type="FunFam" id="3.40.50.720:FF:000374">
    <property type="entry name" value="3-oxoacyl-(Acyl-carrier-protein) reductase"/>
    <property type="match status" value="1"/>
</dbReference>
<dbReference type="GO" id="GO:0016491">
    <property type="term" value="F:oxidoreductase activity"/>
    <property type="evidence" value="ECO:0007669"/>
    <property type="project" value="UniProtKB-KW"/>
</dbReference>
<name>A0A1L9RLH1_ASPWE</name>
<dbReference type="VEuPathDB" id="FungiDB:ASPWEDRAFT_28308"/>
<comment type="similarity">
    <text evidence="1">Belongs to the short-chain dehydrogenases/reductases (SDR) family.</text>
</comment>
<dbReference type="Proteomes" id="UP000184383">
    <property type="component" value="Unassembled WGS sequence"/>
</dbReference>
<dbReference type="InterPro" id="IPR020904">
    <property type="entry name" value="Sc_DH/Rdtase_CS"/>
</dbReference>
<keyword evidence="3" id="KW-0560">Oxidoreductase</keyword>
<dbReference type="SMART" id="SM00822">
    <property type="entry name" value="PKS_KR"/>
    <property type="match status" value="1"/>
</dbReference>
<evidence type="ECO:0000256" key="2">
    <source>
        <dbReference type="ARBA" id="ARBA00022857"/>
    </source>
</evidence>
<protein>
    <recommendedName>
        <fullName evidence="4">Ketoreductase domain-containing protein</fullName>
    </recommendedName>
</protein>
<evidence type="ECO:0000256" key="3">
    <source>
        <dbReference type="ARBA" id="ARBA00023002"/>
    </source>
</evidence>
<keyword evidence="6" id="KW-1185">Reference proteome</keyword>
<dbReference type="OrthoDB" id="47007at2759"/>
<evidence type="ECO:0000313" key="5">
    <source>
        <dbReference type="EMBL" id="OJJ35688.1"/>
    </source>
</evidence>
<keyword evidence="2" id="KW-0521">NADP</keyword>
<dbReference type="InterPro" id="IPR057326">
    <property type="entry name" value="KR_dom"/>
</dbReference>
<evidence type="ECO:0000259" key="4">
    <source>
        <dbReference type="SMART" id="SM00822"/>
    </source>
</evidence>
<proteinExistence type="inferred from homology"/>
<dbReference type="EMBL" id="KV878212">
    <property type="protein sequence ID" value="OJJ35688.1"/>
    <property type="molecule type" value="Genomic_DNA"/>
</dbReference>
<dbReference type="GeneID" id="63748969"/>
<dbReference type="AlphaFoldDB" id="A0A1L9RLH1"/>
<dbReference type="InterPro" id="IPR036291">
    <property type="entry name" value="NAD(P)-bd_dom_sf"/>
</dbReference>
<dbReference type="InterPro" id="IPR002347">
    <property type="entry name" value="SDR_fam"/>
</dbReference>
<dbReference type="SUPFAM" id="SSF51735">
    <property type="entry name" value="NAD(P)-binding Rossmann-fold domains"/>
    <property type="match status" value="1"/>
</dbReference>
<feature type="domain" description="Ketoreductase" evidence="4">
    <location>
        <begin position="17"/>
        <end position="200"/>
    </location>
</feature>
<dbReference type="Pfam" id="PF13561">
    <property type="entry name" value="adh_short_C2"/>
    <property type="match status" value="1"/>
</dbReference>